<gene>
    <name evidence="2" type="ORF">MYCIT1_LOCUS8243</name>
</gene>
<evidence type="ECO:0000313" key="3">
    <source>
        <dbReference type="Proteomes" id="UP001295794"/>
    </source>
</evidence>
<name>A0AAD2H1P9_9AGAR</name>
<dbReference type="AlphaFoldDB" id="A0AAD2H1P9"/>
<protein>
    <submittedName>
        <fullName evidence="2">Uncharacterized protein</fullName>
    </submittedName>
</protein>
<comment type="caution">
    <text evidence="2">The sequence shown here is derived from an EMBL/GenBank/DDBJ whole genome shotgun (WGS) entry which is preliminary data.</text>
</comment>
<organism evidence="2 3">
    <name type="scientific">Mycena citricolor</name>
    <dbReference type="NCBI Taxonomy" id="2018698"/>
    <lineage>
        <taxon>Eukaryota</taxon>
        <taxon>Fungi</taxon>
        <taxon>Dikarya</taxon>
        <taxon>Basidiomycota</taxon>
        <taxon>Agaricomycotina</taxon>
        <taxon>Agaricomycetes</taxon>
        <taxon>Agaricomycetidae</taxon>
        <taxon>Agaricales</taxon>
        <taxon>Marasmiineae</taxon>
        <taxon>Mycenaceae</taxon>
        <taxon>Mycena</taxon>
    </lineage>
</organism>
<dbReference type="Proteomes" id="UP001295794">
    <property type="component" value="Unassembled WGS sequence"/>
</dbReference>
<evidence type="ECO:0000256" key="1">
    <source>
        <dbReference type="SAM" id="SignalP"/>
    </source>
</evidence>
<accession>A0AAD2H1P9</accession>
<sequence length="123" mass="12704">MFTKTVVLAVTLASAFSVATAAAANPVYTGSAMLGFYQVTACDCPPWNGPFAAAMPIELTYGFVCCNDQITVTMGGVSTTAVFSGYFDGGEGTQNIALSPVAFTSISGTPQAVEMDDATWSFI</sequence>
<dbReference type="EMBL" id="CAVNYO010000109">
    <property type="protein sequence ID" value="CAK5266480.1"/>
    <property type="molecule type" value="Genomic_DNA"/>
</dbReference>
<reference evidence="2" key="1">
    <citation type="submission" date="2023-11" db="EMBL/GenBank/DDBJ databases">
        <authorList>
            <person name="De Vega J J."/>
            <person name="De Vega J J."/>
        </authorList>
    </citation>
    <scope>NUCLEOTIDE SEQUENCE</scope>
</reference>
<evidence type="ECO:0000313" key="2">
    <source>
        <dbReference type="EMBL" id="CAK5266480.1"/>
    </source>
</evidence>
<keyword evidence="1" id="KW-0732">Signal</keyword>
<feature type="signal peptide" evidence="1">
    <location>
        <begin position="1"/>
        <end position="21"/>
    </location>
</feature>
<feature type="chain" id="PRO_5042049683" evidence="1">
    <location>
        <begin position="22"/>
        <end position="123"/>
    </location>
</feature>
<proteinExistence type="predicted"/>
<keyword evidence="3" id="KW-1185">Reference proteome</keyword>